<dbReference type="InterPro" id="IPR026714">
    <property type="entry name" value="SMAP"/>
</dbReference>
<dbReference type="GeneID" id="16077668"/>
<feature type="compositionally biased region" description="Polar residues" evidence="3">
    <location>
        <begin position="1"/>
        <end position="10"/>
    </location>
</feature>
<dbReference type="RefSeq" id="XP_004997073.1">
    <property type="nucleotide sequence ID" value="XM_004997016.1"/>
</dbReference>
<dbReference type="Proteomes" id="UP000007799">
    <property type="component" value="Unassembled WGS sequence"/>
</dbReference>
<dbReference type="PANTHER" id="PTHR22175:SF0">
    <property type="entry name" value="SMALL ACIDIC PROTEIN"/>
    <property type="match status" value="1"/>
</dbReference>
<evidence type="ECO:0000259" key="4">
    <source>
        <dbReference type="Pfam" id="PF15477"/>
    </source>
</evidence>
<dbReference type="OrthoDB" id="10066125at2759"/>
<evidence type="ECO:0000256" key="1">
    <source>
        <dbReference type="ARBA" id="ARBA00006502"/>
    </source>
</evidence>
<gene>
    <name evidence="5" type="ORF">PTSG_01103</name>
</gene>
<comment type="similarity">
    <text evidence="1">Belongs to the SMAP family.</text>
</comment>
<dbReference type="EMBL" id="GL832958">
    <property type="protein sequence ID" value="EGD80512.1"/>
    <property type="molecule type" value="Genomic_DNA"/>
</dbReference>
<dbReference type="InParanoid" id="F2U0T8"/>
<feature type="region of interest" description="Disordered" evidence="3">
    <location>
        <begin position="187"/>
        <end position="207"/>
    </location>
</feature>
<feature type="compositionally biased region" description="Basic and acidic residues" evidence="3">
    <location>
        <begin position="63"/>
        <end position="73"/>
    </location>
</feature>
<keyword evidence="6" id="KW-1185">Reference proteome</keyword>
<dbReference type="InterPro" id="IPR028124">
    <property type="entry name" value="SMAP_dom"/>
</dbReference>
<sequence length="236" mass="26301">MADNNKTTKNSQDDDGERGRCDKLARKLVKALVEVKGVEGAEQRLSELLAQVRAEKKSKRKQSKEEEQSDRRKEKSKKKKKEKSKKREEEDAGTKAKEEDKPQPDSDSAMSEKANSKKKSKKEDKKKRANSSKEEKTADDGSASEENTRKKAKQAPAASGNDDAGYWQQANLGSDARKSKFLRLMGAGKKKDAAAASTRNVDVNKGSAINQQLEQQFERARQMQHRRGGGRTGFSS</sequence>
<name>F2U0T8_SALR5</name>
<feature type="region of interest" description="Disordered" evidence="3">
    <location>
        <begin position="53"/>
        <end position="171"/>
    </location>
</feature>
<protein>
    <recommendedName>
        <fullName evidence="2">Small acidic protein</fullName>
    </recommendedName>
</protein>
<feature type="compositionally biased region" description="Polar residues" evidence="3">
    <location>
        <begin position="197"/>
        <end position="207"/>
    </location>
</feature>
<reference evidence="5" key="1">
    <citation type="submission" date="2009-08" db="EMBL/GenBank/DDBJ databases">
        <title>Annotation of Salpingoeca rosetta.</title>
        <authorList>
            <consortium name="The Broad Institute Genome Sequencing Platform"/>
            <person name="Russ C."/>
            <person name="Cuomo C."/>
            <person name="Burger G."/>
            <person name="Gray M.W."/>
            <person name="Holland P.W.H."/>
            <person name="King N."/>
            <person name="Lang F.B.F."/>
            <person name="Roger A.J."/>
            <person name="Ruiz-Trillo I."/>
            <person name="Young S.K."/>
            <person name="Zeng Q."/>
            <person name="Gargeya S."/>
            <person name="Alvarado L."/>
            <person name="Berlin A."/>
            <person name="Chapman S.B."/>
            <person name="Chen Z."/>
            <person name="Freedman E."/>
            <person name="Gellesch M."/>
            <person name="Goldberg J."/>
            <person name="Griggs A."/>
            <person name="Gujja S."/>
            <person name="Heilman E."/>
            <person name="Heiman D."/>
            <person name="Howarth C."/>
            <person name="Mehta T."/>
            <person name="Neiman D."/>
            <person name="Pearson M."/>
            <person name="Roberts A."/>
            <person name="Saif S."/>
            <person name="Shea T."/>
            <person name="Shenoy N."/>
            <person name="Sisk P."/>
            <person name="Stolte C."/>
            <person name="Sykes S."/>
            <person name="White J."/>
            <person name="Yandava C."/>
            <person name="Haas B."/>
            <person name="Nusbaum C."/>
            <person name="Birren B."/>
        </authorList>
    </citation>
    <scope>NUCLEOTIDE SEQUENCE [LARGE SCALE GENOMIC DNA]</scope>
    <source>
        <strain evidence="5">ATCC 50818</strain>
    </source>
</reference>
<accession>F2U0T8</accession>
<dbReference type="PANTHER" id="PTHR22175">
    <property type="entry name" value="SMALL ACIDIC PROTEIN-RELATED"/>
    <property type="match status" value="1"/>
</dbReference>
<dbReference type="OMA" id="WNDWNKA"/>
<evidence type="ECO:0000256" key="2">
    <source>
        <dbReference type="ARBA" id="ARBA00016161"/>
    </source>
</evidence>
<organism evidence="6">
    <name type="scientific">Salpingoeca rosetta (strain ATCC 50818 / BSB-021)</name>
    <dbReference type="NCBI Taxonomy" id="946362"/>
    <lineage>
        <taxon>Eukaryota</taxon>
        <taxon>Choanoflagellata</taxon>
        <taxon>Craspedida</taxon>
        <taxon>Salpingoecidae</taxon>
        <taxon>Salpingoeca</taxon>
    </lineage>
</organism>
<feature type="compositionally biased region" description="Basic and acidic residues" evidence="3">
    <location>
        <begin position="85"/>
        <end position="104"/>
    </location>
</feature>
<feature type="compositionally biased region" description="Basic residues" evidence="3">
    <location>
        <begin position="116"/>
        <end position="130"/>
    </location>
</feature>
<dbReference type="eggNOG" id="ENOG502S7BH">
    <property type="taxonomic scope" value="Eukaryota"/>
</dbReference>
<dbReference type="KEGG" id="sre:PTSG_01103"/>
<dbReference type="Pfam" id="PF15477">
    <property type="entry name" value="SMAP"/>
    <property type="match status" value="1"/>
</dbReference>
<feature type="domain" description="Small acidic protein-like" evidence="4">
    <location>
        <begin position="167"/>
        <end position="233"/>
    </location>
</feature>
<feature type="compositionally biased region" description="Basic residues" evidence="3">
    <location>
        <begin position="74"/>
        <end position="84"/>
    </location>
</feature>
<proteinExistence type="inferred from homology"/>
<dbReference type="AlphaFoldDB" id="F2U0T8"/>
<evidence type="ECO:0000256" key="3">
    <source>
        <dbReference type="SAM" id="MobiDB-lite"/>
    </source>
</evidence>
<evidence type="ECO:0000313" key="5">
    <source>
        <dbReference type="EMBL" id="EGD80512.1"/>
    </source>
</evidence>
<feature type="region of interest" description="Disordered" evidence="3">
    <location>
        <begin position="1"/>
        <end position="21"/>
    </location>
</feature>
<evidence type="ECO:0000313" key="6">
    <source>
        <dbReference type="Proteomes" id="UP000007799"/>
    </source>
</evidence>